<dbReference type="RefSeq" id="WP_057895202.1">
    <property type="nucleotide sequence ID" value="NZ_CP018177.1"/>
</dbReference>
<gene>
    <name evidence="2" type="ORF">BSQ49_11870</name>
</gene>
<keyword evidence="1" id="KW-0472">Membrane</keyword>
<evidence type="ECO:0000313" key="3">
    <source>
        <dbReference type="Proteomes" id="UP000314960"/>
    </source>
</evidence>
<geneLocation type="plasmid" evidence="3">
    <name>pl11822-1</name>
</geneLocation>
<sequence length="81" mass="8896">MNRNSKIKKSNLIGMFFGLLLIAVIVGMLLGVLLTSLVNFPNSINIGQVLALSVLVVAPLCFLFVLVTCSKIFINKVFRKE</sequence>
<evidence type="ECO:0000256" key="1">
    <source>
        <dbReference type="SAM" id="Phobius"/>
    </source>
</evidence>
<dbReference type="AlphaFoldDB" id="A0A3Q8CAS6"/>
<name>A0A3Q8CAS6_9LACO</name>
<proteinExistence type="predicted"/>
<accession>A0A3Q8CAS6</accession>
<keyword evidence="2" id="KW-0614">Plasmid</keyword>
<dbReference type="EMBL" id="CP018177">
    <property type="protein sequence ID" value="AUJ30949.1"/>
    <property type="molecule type" value="Genomic_DNA"/>
</dbReference>
<keyword evidence="1" id="KW-1133">Transmembrane helix</keyword>
<reference evidence="2 3" key="1">
    <citation type="submission" date="2016-11" db="EMBL/GenBank/DDBJ databases">
        <title>Interaction between Lactobacillus species and yeast in water kefir.</title>
        <authorList>
            <person name="Behr J."/>
            <person name="Xu D."/>
            <person name="Vogel R.F."/>
        </authorList>
    </citation>
    <scope>NUCLEOTIDE SEQUENCE [LARGE SCALE GENOMIC DNA]</scope>
    <source>
        <strain evidence="2 3">TMW 1.1822</strain>
        <plasmid evidence="3">pl11822-1</plasmid>
    </source>
</reference>
<organism evidence="2 3">
    <name type="scientific">Liquorilactobacillus hordei</name>
    <dbReference type="NCBI Taxonomy" id="468911"/>
    <lineage>
        <taxon>Bacteria</taxon>
        <taxon>Bacillati</taxon>
        <taxon>Bacillota</taxon>
        <taxon>Bacilli</taxon>
        <taxon>Lactobacillales</taxon>
        <taxon>Lactobacillaceae</taxon>
        <taxon>Liquorilactobacillus</taxon>
    </lineage>
</organism>
<evidence type="ECO:0000313" key="2">
    <source>
        <dbReference type="EMBL" id="AUJ30949.1"/>
    </source>
</evidence>
<keyword evidence="1" id="KW-0812">Transmembrane</keyword>
<dbReference type="KEGG" id="lhw:BSQ49_11870"/>
<dbReference type="Proteomes" id="UP000314960">
    <property type="component" value="Plasmid pL11822-1"/>
</dbReference>
<feature type="transmembrane region" description="Helical" evidence="1">
    <location>
        <begin position="12"/>
        <end position="38"/>
    </location>
</feature>
<feature type="transmembrane region" description="Helical" evidence="1">
    <location>
        <begin position="50"/>
        <end position="74"/>
    </location>
</feature>
<protein>
    <submittedName>
        <fullName evidence="2">Uncharacterized protein</fullName>
    </submittedName>
</protein>